<organism evidence="1 2">
    <name type="scientific">Actinobacillus lignieresii</name>
    <dbReference type="NCBI Taxonomy" id="720"/>
    <lineage>
        <taxon>Bacteria</taxon>
        <taxon>Pseudomonadati</taxon>
        <taxon>Pseudomonadota</taxon>
        <taxon>Gammaproteobacteria</taxon>
        <taxon>Pasteurellales</taxon>
        <taxon>Pasteurellaceae</taxon>
        <taxon>Actinobacillus</taxon>
    </lineage>
</organism>
<proteinExistence type="predicted"/>
<dbReference type="AlphaFoldDB" id="A0A380TU09"/>
<evidence type="ECO:0000313" key="2">
    <source>
        <dbReference type="Proteomes" id="UP000254253"/>
    </source>
</evidence>
<accession>A0A380TU09</accession>
<evidence type="ECO:0000313" key="1">
    <source>
        <dbReference type="EMBL" id="SUT91479.1"/>
    </source>
</evidence>
<dbReference type="Proteomes" id="UP000254253">
    <property type="component" value="Unassembled WGS sequence"/>
</dbReference>
<gene>
    <name evidence="1" type="ORF">NCTC4191_00563</name>
</gene>
<name>A0A380TU09_ACTLI</name>
<sequence>MKSKYLVENYPLPAIDTKITAYVEEKGEDPWGSTDFYIGIIHQGVLYRRLSAEGITELVGCDNFLLDLGLIKQPAAKGYDSLFEVPANLV</sequence>
<reference evidence="1 2" key="1">
    <citation type="submission" date="2018-06" db="EMBL/GenBank/DDBJ databases">
        <authorList>
            <consortium name="Pathogen Informatics"/>
            <person name="Doyle S."/>
        </authorList>
    </citation>
    <scope>NUCLEOTIDE SEQUENCE [LARGE SCALE GENOMIC DNA]</scope>
    <source>
        <strain evidence="1 2">NCTC4191</strain>
    </source>
</reference>
<dbReference type="EMBL" id="UFRN01000002">
    <property type="protein sequence ID" value="SUT91479.1"/>
    <property type="molecule type" value="Genomic_DNA"/>
</dbReference>
<keyword evidence="2" id="KW-1185">Reference proteome</keyword>
<protein>
    <submittedName>
        <fullName evidence="1">Uncharacterized protein</fullName>
    </submittedName>
</protein>
<dbReference type="RefSeq" id="WP_115589995.1">
    <property type="nucleotide sequence ID" value="NZ_UFRN01000002.1"/>
</dbReference>